<feature type="domain" description="HTH araC/xylS-type" evidence="9">
    <location>
        <begin position="368"/>
        <end position="466"/>
    </location>
</feature>
<evidence type="ECO:0000256" key="1">
    <source>
        <dbReference type="ARBA" id="ARBA00004496"/>
    </source>
</evidence>
<dbReference type="InterPro" id="IPR011006">
    <property type="entry name" value="CheY-like_superfamily"/>
</dbReference>
<evidence type="ECO:0000256" key="4">
    <source>
        <dbReference type="ARBA" id="ARBA00023012"/>
    </source>
</evidence>
<dbReference type="PANTHER" id="PTHR42713">
    <property type="entry name" value="HISTIDINE KINASE-RELATED"/>
    <property type="match status" value="1"/>
</dbReference>
<sequence length="467" mass="53914">MRKVLIVDDEVSIRNGLPLIINWESYGYQIVGSAENGETGLAMIRELKPDVVIADIRMPGKNGLDMVAAANEEGFSFYAIILSGYSDFDYAKQALQLGAVTYLLKPIDEEELIAILTKIDQRAKSDQQKNQKSQLMEKLFGGDSTGVKHAQAIKLLRLAEETDPHLLIEKLQQQVGQVVSLIHRHHCYLVLLNEERFPDETIDQWCRKVLGQREVLISRWFAAQESLKPLMVDIQTLSKLIFLYPNQVISHHVLEKSQAEPQTPRGALMEAILANQPLAELLTGYWQNFYQTLALEEAIKWQVNGDVEWLYHQIIEKVALDIPWDSEALHQQIFLAQTFPMLQAVITDKLHQLKEAVANRFNQVDIITELIQYTKKHYRDDLTLKKIGEIFSYNSAYLGKKFRKETGKNYLAFLDEVRMEKAVEILRHSNLMVYEVAELVGYSNVDYFYKKFKQYHHVSPNEFRKQE</sequence>
<dbReference type="Gene3D" id="3.40.50.2300">
    <property type="match status" value="1"/>
</dbReference>
<dbReference type="Gene3D" id="1.10.10.60">
    <property type="entry name" value="Homeodomain-like"/>
    <property type="match status" value="2"/>
</dbReference>
<keyword evidence="4" id="KW-0902">Two-component regulatory system</keyword>
<dbReference type="RefSeq" id="WP_060814394.1">
    <property type="nucleotide sequence ID" value="NZ_JBHULA010000053.1"/>
</dbReference>
<dbReference type="AlphaFoldDB" id="A0A376H253"/>
<keyword evidence="7" id="KW-0804">Transcription</keyword>
<dbReference type="PROSITE" id="PS50110">
    <property type="entry name" value="RESPONSE_REGULATORY"/>
    <property type="match status" value="1"/>
</dbReference>
<evidence type="ECO:0000313" key="12">
    <source>
        <dbReference type="Proteomes" id="UP000254807"/>
    </source>
</evidence>
<comment type="subcellular location">
    <subcellularLocation>
        <location evidence="1">Cytoplasm</location>
    </subcellularLocation>
</comment>
<dbReference type="SUPFAM" id="SSF52172">
    <property type="entry name" value="CheY-like"/>
    <property type="match status" value="1"/>
</dbReference>
<dbReference type="GO" id="GO:0003700">
    <property type="term" value="F:DNA-binding transcription factor activity"/>
    <property type="evidence" value="ECO:0007669"/>
    <property type="project" value="InterPro"/>
</dbReference>
<evidence type="ECO:0000256" key="8">
    <source>
        <dbReference type="PROSITE-ProRule" id="PRU00169"/>
    </source>
</evidence>
<dbReference type="EMBL" id="UFYW01000001">
    <property type="protein sequence ID" value="STD84857.1"/>
    <property type="molecule type" value="Genomic_DNA"/>
</dbReference>
<feature type="domain" description="Response regulatory" evidence="10">
    <location>
        <begin position="3"/>
        <end position="120"/>
    </location>
</feature>
<dbReference type="InterPro" id="IPR009057">
    <property type="entry name" value="Homeodomain-like_sf"/>
</dbReference>
<accession>A0A376H253</accession>
<evidence type="ECO:0000256" key="3">
    <source>
        <dbReference type="ARBA" id="ARBA00022553"/>
    </source>
</evidence>
<gene>
    <name evidence="11" type="ORF">NCTC12360_03404</name>
</gene>
<keyword evidence="12" id="KW-1185">Reference proteome</keyword>
<dbReference type="Proteomes" id="UP000254807">
    <property type="component" value="Unassembled WGS sequence"/>
</dbReference>
<dbReference type="PANTHER" id="PTHR42713:SF3">
    <property type="entry name" value="TRANSCRIPTIONAL REGULATORY PROTEIN HPTR"/>
    <property type="match status" value="1"/>
</dbReference>
<evidence type="ECO:0000256" key="2">
    <source>
        <dbReference type="ARBA" id="ARBA00022490"/>
    </source>
</evidence>
<evidence type="ECO:0000259" key="10">
    <source>
        <dbReference type="PROSITE" id="PS50110"/>
    </source>
</evidence>
<evidence type="ECO:0000256" key="6">
    <source>
        <dbReference type="ARBA" id="ARBA00023125"/>
    </source>
</evidence>
<dbReference type="Pfam" id="PF12833">
    <property type="entry name" value="HTH_18"/>
    <property type="match status" value="1"/>
</dbReference>
<dbReference type="GO" id="GO:0005737">
    <property type="term" value="C:cytoplasm"/>
    <property type="evidence" value="ECO:0007669"/>
    <property type="project" value="UniProtKB-SubCell"/>
</dbReference>
<protein>
    <submittedName>
        <fullName evidence="11">Response regulator</fullName>
    </submittedName>
</protein>
<evidence type="ECO:0000256" key="5">
    <source>
        <dbReference type="ARBA" id="ARBA00023015"/>
    </source>
</evidence>
<feature type="modified residue" description="4-aspartylphosphate" evidence="8">
    <location>
        <position position="55"/>
    </location>
</feature>
<keyword evidence="3 8" id="KW-0597">Phosphoprotein</keyword>
<dbReference type="SMART" id="SM00342">
    <property type="entry name" value="HTH_ARAC"/>
    <property type="match status" value="1"/>
</dbReference>
<dbReference type="InterPro" id="IPR018060">
    <property type="entry name" value="HTH_AraC"/>
</dbReference>
<keyword evidence="6" id="KW-0238">DNA-binding</keyword>
<keyword evidence="2" id="KW-0963">Cytoplasm</keyword>
<dbReference type="SMART" id="SM00448">
    <property type="entry name" value="REC"/>
    <property type="match status" value="1"/>
</dbReference>
<evidence type="ECO:0000313" key="11">
    <source>
        <dbReference type="EMBL" id="STD84857.1"/>
    </source>
</evidence>
<dbReference type="OrthoDB" id="342399at2"/>
<evidence type="ECO:0000256" key="7">
    <source>
        <dbReference type="ARBA" id="ARBA00023163"/>
    </source>
</evidence>
<proteinExistence type="predicted"/>
<dbReference type="InterPro" id="IPR001789">
    <property type="entry name" value="Sig_transdc_resp-reg_receiver"/>
</dbReference>
<evidence type="ECO:0000259" key="9">
    <source>
        <dbReference type="PROSITE" id="PS01124"/>
    </source>
</evidence>
<keyword evidence="5" id="KW-0805">Transcription regulation</keyword>
<dbReference type="CDD" id="cd17536">
    <property type="entry name" value="REC_YesN-like"/>
    <property type="match status" value="1"/>
</dbReference>
<dbReference type="PROSITE" id="PS01124">
    <property type="entry name" value="HTH_ARAC_FAMILY_2"/>
    <property type="match status" value="1"/>
</dbReference>
<dbReference type="GO" id="GO:0000160">
    <property type="term" value="P:phosphorelay signal transduction system"/>
    <property type="evidence" value="ECO:0007669"/>
    <property type="project" value="UniProtKB-KW"/>
</dbReference>
<organism evidence="11 12">
    <name type="scientific">Enterococcus gallinarum</name>
    <dbReference type="NCBI Taxonomy" id="1353"/>
    <lineage>
        <taxon>Bacteria</taxon>
        <taxon>Bacillati</taxon>
        <taxon>Bacillota</taxon>
        <taxon>Bacilli</taxon>
        <taxon>Lactobacillales</taxon>
        <taxon>Enterococcaceae</taxon>
        <taxon>Enterococcus</taxon>
    </lineage>
</organism>
<dbReference type="SUPFAM" id="SSF46689">
    <property type="entry name" value="Homeodomain-like"/>
    <property type="match status" value="1"/>
</dbReference>
<dbReference type="Pfam" id="PF00072">
    <property type="entry name" value="Response_reg"/>
    <property type="match status" value="1"/>
</dbReference>
<reference evidence="11 12" key="1">
    <citation type="submission" date="2018-06" db="EMBL/GenBank/DDBJ databases">
        <authorList>
            <consortium name="Pathogen Informatics"/>
            <person name="Doyle S."/>
        </authorList>
    </citation>
    <scope>NUCLEOTIDE SEQUENCE [LARGE SCALE GENOMIC DNA]</scope>
    <source>
        <strain evidence="11 12">NCTC12360</strain>
    </source>
</reference>
<name>A0A376H253_ENTGA</name>
<dbReference type="GO" id="GO:0043565">
    <property type="term" value="F:sequence-specific DNA binding"/>
    <property type="evidence" value="ECO:0007669"/>
    <property type="project" value="InterPro"/>
</dbReference>
<dbReference type="InterPro" id="IPR051552">
    <property type="entry name" value="HptR"/>
</dbReference>